<organism evidence="3 4">
    <name type="scientific">Callithrix jacchus</name>
    <name type="common">White-tufted-ear marmoset</name>
    <name type="synonym">Simia Jacchus</name>
    <dbReference type="NCBI Taxonomy" id="9483"/>
    <lineage>
        <taxon>Eukaryota</taxon>
        <taxon>Metazoa</taxon>
        <taxon>Chordata</taxon>
        <taxon>Craniata</taxon>
        <taxon>Vertebrata</taxon>
        <taxon>Euteleostomi</taxon>
        <taxon>Mammalia</taxon>
        <taxon>Eutheria</taxon>
        <taxon>Euarchontoglires</taxon>
        <taxon>Primates</taxon>
        <taxon>Haplorrhini</taxon>
        <taxon>Platyrrhini</taxon>
        <taxon>Cebidae</taxon>
        <taxon>Callitrichinae</taxon>
        <taxon>Callithrix</taxon>
        <taxon>Callithrix</taxon>
    </lineage>
</organism>
<dbReference type="GeneID" id="118150666"/>
<feature type="compositionally biased region" description="Polar residues" evidence="2">
    <location>
        <begin position="158"/>
        <end position="170"/>
    </location>
</feature>
<reference evidence="3" key="1">
    <citation type="submission" date="2009-03" db="EMBL/GenBank/DDBJ databases">
        <authorList>
            <person name="Warren W."/>
            <person name="Ye L."/>
            <person name="Minx P."/>
            <person name="Worley K."/>
            <person name="Gibbs R."/>
            <person name="Wilson R.K."/>
        </authorList>
    </citation>
    <scope>NUCLEOTIDE SEQUENCE [LARGE SCALE GENOMIC DNA]</scope>
</reference>
<evidence type="ECO:0000313" key="4">
    <source>
        <dbReference type="Proteomes" id="UP000008225"/>
    </source>
</evidence>
<evidence type="ECO:0000256" key="1">
    <source>
        <dbReference type="ARBA" id="ARBA00006323"/>
    </source>
</evidence>
<evidence type="ECO:0000256" key="2">
    <source>
        <dbReference type="SAM" id="MobiDB-lite"/>
    </source>
</evidence>
<feature type="region of interest" description="Disordered" evidence="2">
    <location>
        <begin position="1"/>
        <end position="101"/>
    </location>
</feature>
<keyword evidence="4" id="KW-1185">Reference proteome</keyword>
<evidence type="ECO:0000313" key="3">
    <source>
        <dbReference type="Ensembl" id="ENSCJAP00000069432.1"/>
    </source>
</evidence>
<feature type="compositionally biased region" description="Acidic residues" evidence="2">
    <location>
        <begin position="133"/>
        <end position="143"/>
    </location>
</feature>
<proteinExistence type="inferred from homology"/>
<dbReference type="AlphaFoldDB" id="A0A5F4VVB6"/>
<reference evidence="3" key="2">
    <citation type="submission" date="2025-08" db="UniProtKB">
        <authorList>
            <consortium name="Ensembl"/>
        </authorList>
    </citation>
    <scope>IDENTIFICATION</scope>
</reference>
<feature type="compositionally biased region" description="Low complexity" evidence="2">
    <location>
        <begin position="1"/>
        <end position="10"/>
    </location>
</feature>
<comment type="similarity">
    <text evidence="1">Belongs to the SPAN-X family.</text>
</comment>
<feature type="region of interest" description="Disordered" evidence="2">
    <location>
        <begin position="133"/>
        <end position="170"/>
    </location>
</feature>
<dbReference type="Ensembl" id="ENSCJAT00000094160.2">
    <property type="protein sequence ID" value="ENSCJAP00000069432.1"/>
    <property type="gene ID" value="ENSCJAG00000062154.2"/>
</dbReference>
<name>A0A5F4VVB6_CALJA</name>
<feature type="compositionally biased region" description="Basic and acidic residues" evidence="2">
    <location>
        <begin position="11"/>
        <end position="33"/>
    </location>
</feature>
<dbReference type="Pfam" id="PF07458">
    <property type="entry name" value="SPAN-X"/>
    <property type="match status" value="1"/>
</dbReference>
<dbReference type="Proteomes" id="UP000008225">
    <property type="component" value="Chromosome X"/>
</dbReference>
<dbReference type="KEGG" id="cjc:118150666"/>
<dbReference type="RefSeq" id="XP_035145545.1">
    <property type="nucleotide sequence ID" value="XM_035289654.1"/>
</dbReference>
<feature type="compositionally biased region" description="Basic and acidic residues" evidence="2">
    <location>
        <begin position="73"/>
        <end position="85"/>
    </location>
</feature>
<accession>A0A5F4VVB6</accession>
<sequence>MEDSTSSTNGENKKSSSESNRKENNEQKQETVKTDSAPVQSLKKTKKSKHLTVLECSYEKDEKTNSNQLGNDQSKEKSTDPVQEKMEEDVESFKGYSQEDEDLEFCEVSSLEDEDLDLCNVSSLEDEDLDLWEVSSLEDEDRDDSSQGCSKECGECSSHMQKPNQTNHHH</sequence>
<dbReference type="InParanoid" id="A0A5F4VVB6"/>
<reference evidence="3" key="3">
    <citation type="submission" date="2025-09" db="UniProtKB">
        <authorList>
            <consortium name="Ensembl"/>
        </authorList>
    </citation>
    <scope>IDENTIFICATION</scope>
</reference>
<protein>
    <submittedName>
        <fullName evidence="3">Uncharacterized protein</fullName>
    </submittedName>
</protein>
<dbReference type="GeneTree" id="ENSGT00940000163956"/>
<dbReference type="InterPro" id="IPR010007">
    <property type="entry name" value="SPAN-X_fam"/>
</dbReference>
<gene>
    <name evidence="3" type="primary">LOC118150666</name>
</gene>